<dbReference type="InterPro" id="IPR002938">
    <property type="entry name" value="FAD-bd"/>
</dbReference>
<dbReference type="STRING" id="1858805.M5GFA1"/>
<dbReference type="OrthoDB" id="2690153at2759"/>
<dbReference type="AlphaFoldDB" id="M5GFA1"/>
<dbReference type="HOGENOM" id="CLU_009665_20_0_1"/>
<feature type="domain" description="FAD-binding" evidence="5">
    <location>
        <begin position="6"/>
        <end position="362"/>
    </location>
</feature>
<keyword evidence="7" id="KW-1185">Reference proteome</keyword>
<accession>M5GFA1</accession>
<dbReference type="GO" id="GO:0071949">
    <property type="term" value="F:FAD binding"/>
    <property type="evidence" value="ECO:0007669"/>
    <property type="project" value="InterPro"/>
</dbReference>
<evidence type="ECO:0000256" key="1">
    <source>
        <dbReference type="ARBA" id="ARBA00001974"/>
    </source>
</evidence>
<dbReference type="OMA" id="VGCDGTR"/>
<evidence type="ECO:0000313" key="7">
    <source>
        <dbReference type="Proteomes" id="UP000030653"/>
    </source>
</evidence>
<keyword evidence="3" id="KW-0274">FAD</keyword>
<protein>
    <submittedName>
        <fullName evidence="6">FAD/NADP-binding domain-containing protein</fullName>
    </submittedName>
</protein>
<dbReference type="RefSeq" id="XP_040632981.1">
    <property type="nucleotide sequence ID" value="XM_040774638.1"/>
</dbReference>
<comment type="cofactor">
    <cofactor evidence="1">
        <name>FAD</name>
        <dbReference type="ChEBI" id="CHEBI:57692"/>
    </cofactor>
</comment>
<name>M5GFA1_DACPD</name>
<dbReference type="Pfam" id="PF01494">
    <property type="entry name" value="FAD_binding_3"/>
    <property type="match status" value="1"/>
</dbReference>
<dbReference type="InterPro" id="IPR036188">
    <property type="entry name" value="FAD/NAD-bd_sf"/>
</dbReference>
<dbReference type="InterPro" id="IPR050641">
    <property type="entry name" value="RIFMO-like"/>
</dbReference>
<evidence type="ECO:0000256" key="4">
    <source>
        <dbReference type="ARBA" id="ARBA00023002"/>
    </source>
</evidence>
<dbReference type="PRINTS" id="PR00420">
    <property type="entry name" value="RNGMNOXGNASE"/>
</dbReference>
<dbReference type="EMBL" id="JH795855">
    <property type="protein sequence ID" value="EJU06087.1"/>
    <property type="molecule type" value="Genomic_DNA"/>
</dbReference>
<dbReference type="GO" id="GO:0016709">
    <property type="term" value="F:oxidoreductase activity, acting on paired donors, with incorporation or reduction of molecular oxygen, NAD(P)H as one donor, and incorporation of one atom of oxygen"/>
    <property type="evidence" value="ECO:0007669"/>
    <property type="project" value="UniProtKB-ARBA"/>
</dbReference>
<sequence length="444" mass="48233">MTLPAEVDVLVVGAGPTGLTCASSILTHGVPVNRMAIVDAPDAGNMIYSRALVVHSKTLEAMEKIGCTEGVVAAGHPHQLFHFNSLSSPNGPLITLKASLLQPWTKYAFFLVIAQCDTERVLMGRLKELLGEEDIRWGKRVVDVRETEEGWKVASFEDGQQVRARYVVGADGGHSVVRQSAGIAFPDPYNHTAQSTPEPADIDHPSKADEVFCLADVRITSPISSGNVEEFNAYLTPSGVALWIPLGDGVYRMGGQVLSGSAPKEPDQAYLQQLLSERILIASGATITEVLWSSRFHIKFRLAERYWVEHLPGTAVQRDGKTGVILVGDAAHVHSPMGKCLGMNLGIRDSITLGQALSHALSPAVSPTEARTLLTRWARDRHTEGSHVIALSGRLTWVSIWGSALGAWTQKARDWLLWGVVRVPGVMRVMVWNLSGLGEKDTLY</sequence>
<proteinExistence type="predicted"/>
<reference evidence="6 7" key="1">
    <citation type="journal article" date="2012" name="Science">
        <title>The Paleozoic origin of enzymatic lignin decomposition reconstructed from 31 fungal genomes.</title>
        <authorList>
            <person name="Floudas D."/>
            <person name="Binder M."/>
            <person name="Riley R."/>
            <person name="Barry K."/>
            <person name="Blanchette R.A."/>
            <person name="Henrissat B."/>
            <person name="Martinez A.T."/>
            <person name="Otillar R."/>
            <person name="Spatafora J.W."/>
            <person name="Yadav J.S."/>
            <person name="Aerts A."/>
            <person name="Benoit I."/>
            <person name="Boyd A."/>
            <person name="Carlson A."/>
            <person name="Copeland A."/>
            <person name="Coutinho P.M."/>
            <person name="de Vries R.P."/>
            <person name="Ferreira P."/>
            <person name="Findley K."/>
            <person name="Foster B."/>
            <person name="Gaskell J."/>
            <person name="Glotzer D."/>
            <person name="Gorecki P."/>
            <person name="Heitman J."/>
            <person name="Hesse C."/>
            <person name="Hori C."/>
            <person name="Igarashi K."/>
            <person name="Jurgens J.A."/>
            <person name="Kallen N."/>
            <person name="Kersten P."/>
            <person name="Kohler A."/>
            <person name="Kuees U."/>
            <person name="Kumar T.K.A."/>
            <person name="Kuo A."/>
            <person name="LaButti K."/>
            <person name="Larrondo L.F."/>
            <person name="Lindquist E."/>
            <person name="Ling A."/>
            <person name="Lombard V."/>
            <person name="Lucas S."/>
            <person name="Lundell T."/>
            <person name="Martin R."/>
            <person name="McLaughlin D.J."/>
            <person name="Morgenstern I."/>
            <person name="Morin E."/>
            <person name="Murat C."/>
            <person name="Nagy L.G."/>
            <person name="Nolan M."/>
            <person name="Ohm R.A."/>
            <person name="Patyshakuliyeva A."/>
            <person name="Rokas A."/>
            <person name="Ruiz-Duenas F.J."/>
            <person name="Sabat G."/>
            <person name="Salamov A."/>
            <person name="Samejima M."/>
            <person name="Schmutz J."/>
            <person name="Slot J.C."/>
            <person name="St John F."/>
            <person name="Stenlid J."/>
            <person name="Sun H."/>
            <person name="Sun S."/>
            <person name="Syed K."/>
            <person name="Tsang A."/>
            <person name="Wiebenga A."/>
            <person name="Young D."/>
            <person name="Pisabarro A."/>
            <person name="Eastwood D.C."/>
            <person name="Martin F."/>
            <person name="Cullen D."/>
            <person name="Grigoriev I.V."/>
            <person name="Hibbett D.S."/>
        </authorList>
    </citation>
    <scope>NUCLEOTIDE SEQUENCE [LARGE SCALE GENOMIC DNA]</scope>
    <source>
        <strain evidence="6 7">DJM-731 SS1</strain>
    </source>
</reference>
<gene>
    <name evidence="6" type="ORF">DACRYDRAFT_45356</name>
</gene>
<dbReference type="Gene3D" id="3.50.50.60">
    <property type="entry name" value="FAD/NAD(P)-binding domain"/>
    <property type="match status" value="1"/>
</dbReference>
<dbReference type="PANTHER" id="PTHR43004">
    <property type="entry name" value="TRK SYSTEM POTASSIUM UPTAKE PROTEIN"/>
    <property type="match status" value="1"/>
</dbReference>
<dbReference type="SUPFAM" id="SSF51905">
    <property type="entry name" value="FAD/NAD(P)-binding domain"/>
    <property type="match status" value="1"/>
</dbReference>
<evidence type="ECO:0000256" key="3">
    <source>
        <dbReference type="ARBA" id="ARBA00022827"/>
    </source>
</evidence>
<dbReference type="Proteomes" id="UP000030653">
    <property type="component" value="Unassembled WGS sequence"/>
</dbReference>
<keyword evidence="2" id="KW-0285">Flavoprotein</keyword>
<dbReference type="Gene3D" id="3.30.70.2450">
    <property type="match status" value="1"/>
</dbReference>
<evidence type="ECO:0000256" key="2">
    <source>
        <dbReference type="ARBA" id="ARBA00022630"/>
    </source>
</evidence>
<keyword evidence="4" id="KW-0560">Oxidoreductase</keyword>
<organism evidence="6 7">
    <name type="scientific">Dacryopinax primogenitus (strain DJM 731)</name>
    <name type="common">Brown rot fungus</name>
    <dbReference type="NCBI Taxonomy" id="1858805"/>
    <lineage>
        <taxon>Eukaryota</taxon>
        <taxon>Fungi</taxon>
        <taxon>Dikarya</taxon>
        <taxon>Basidiomycota</taxon>
        <taxon>Agaricomycotina</taxon>
        <taxon>Dacrymycetes</taxon>
        <taxon>Dacrymycetales</taxon>
        <taxon>Dacrymycetaceae</taxon>
        <taxon>Dacryopinax</taxon>
    </lineage>
</organism>
<dbReference type="GeneID" id="63689700"/>
<evidence type="ECO:0000313" key="6">
    <source>
        <dbReference type="EMBL" id="EJU06087.1"/>
    </source>
</evidence>
<evidence type="ECO:0000259" key="5">
    <source>
        <dbReference type="Pfam" id="PF01494"/>
    </source>
</evidence>
<dbReference type="PANTHER" id="PTHR43004:SF19">
    <property type="entry name" value="BINDING MONOOXYGENASE, PUTATIVE (JCVI)-RELATED"/>
    <property type="match status" value="1"/>
</dbReference>